<dbReference type="Proteomes" id="UP000663870">
    <property type="component" value="Unassembled WGS sequence"/>
</dbReference>
<dbReference type="EMBL" id="CAJNOH010004841">
    <property type="protein sequence ID" value="CAF1381746.1"/>
    <property type="molecule type" value="Genomic_DNA"/>
</dbReference>
<dbReference type="Proteomes" id="UP000663854">
    <property type="component" value="Unassembled WGS sequence"/>
</dbReference>
<evidence type="ECO:0000256" key="1">
    <source>
        <dbReference type="SAM" id="MobiDB-lite"/>
    </source>
</evidence>
<keyword evidence="5" id="KW-1185">Reference proteome</keyword>
<accession>A0A815JPF5</accession>
<evidence type="ECO:0000313" key="3">
    <source>
        <dbReference type="EMBL" id="CAF1616443.1"/>
    </source>
</evidence>
<dbReference type="AlphaFoldDB" id="A0A815JPF5"/>
<organism evidence="2 4">
    <name type="scientific">Rotaria sordida</name>
    <dbReference type="NCBI Taxonomy" id="392033"/>
    <lineage>
        <taxon>Eukaryota</taxon>
        <taxon>Metazoa</taxon>
        <taxon>Spiralia</taxon>
        <taxon>Gnathifera</taxon>
        <taxon>Rotifera</taxon>
        <taxon>Eurotatoria</taxon>
        <taxon>Bdelloidea</taxon>
        <taxon>Philodinida</taxon>
        <taxon>Philodinidae</taxon>
        <taxon>Rotaria</taxon>
    </lineage>
</organism>
<comment type="caution">
    <text evidence="2">The sequence shown here is derived from an EMBL/GenBank/DDBJ whole genome shotgun (WGS) entry which is preliminary data.</text>
</comment>
<dbReference type="EMBL" id="CAJNOL010006301">
    <property type="protein sequence ID" value="CAF1616443.1"/>
    <property type="molecule type" value="Genomic_DNA"/>
</dbReference>
<evidence type="ECO:0000313" key="2">
    <source>
        <dbReference type="EMBL" id="CAF1381746.1"/>
    </source>
</evidence>
<reference evidence="2" key="1">
    <citation type="submission" date="2021-02" db="EMBL/GenBank/DDBJ databases">
        <authorList>
            <person name="Nowell W R."/>
        </authorList>
    </citation>
    <scope>NUCLEOTIDE SEQUENCE</scope>
</reference>
<protein>
    <submittedName>
        <fullName evidence="2">Uncharacterized protein</fullName>
    </submittedName>
</protein>
<sequence>MKNHYKIHAQHHEDLDHNQDDTLTLPTAITDITTNSNENQSTTATALVFKTEMLDWFRSNFDDCNLSPTSTQIVSDHVTRSMKKLYVQENKDEHGCKDCVHVE</sequence>
<evidence type="ECO:0000313" key="5">
    <source>
        <dbReference type="Proteomes" id="UP000663870"/>
    </source>
</evidence>
<feature type="region of interest" description="Disordered" evidence="1">
    <location>
        <begin position="1"/>
        <end position="20"/>
    </location>
</feature>
<evidence type="ECO:0000313" key="4">
    <source>
        <dbReference type="Proteomes" id="UP000663854"/>
    </source>
</evidence>
<gene>
    <name evidence="3" type="ORF">JXQ802_LOCUS50043</name>
    <name evidence="2" type="ORF">PYM288_LOCUS33891</name>
</gene>
<name>A0A815JPF5_9BILA</name>
<feature type="compositionally biased region" description="Basic and acidic residues" evidence="1">
    <location>
        <begin position="10"/>
        <end position="20"/>
    </location>
</feature>
<proteinExistence type="predicted"/>